<feature type="coiled-coil region" evidence="3">
    <location>
        <begin position="272"/>
        <end position="299"/>
    </location>
</feature>
<evidence type="ECO:0000256" key="1">
    <source>
        <dbReference type="ARBA" id="ARBA00006607"/>
    </source>
</evidence>
<accession>A0ABQ7EXL1</accession>
<organism evidence="4 5">
    <name type="scientific">Brassica cretica</name>
    <name type="common">Mustard</name>
    <dbReference type="NCBI Taxonomy" id="69181"/>
    <lineage>
        <taxon>Eukaryota</taxon>
        <taxon>Viridiplantae</taxon>
        <taxon>Streptophyta</taxon>
        <taxon>Embryophyta</taxon>
        <taxon>Tracheophyta</taxon>
        <taxon>Spermatophyta</taxon>
        <taxon>Magnoliopsida</taxon>
        <taxon>eudicotyledons</taxon>
        <taxon>Gunneridae</taxon>
        <taxon>Pentapetalae</taxon>
        <taxon>rosids</taxon>
        <taxon>malvids</taxon>
        <taxon>Brassicales</taxon>
        <taxon>Brassicaceae</taxon>
        <taxon>Brassiceae</taxon>
        <taxon>Brassica</taxon>
    </lineage>
</organism>
<evidence type="ECO:0000313" key="4">
    <source>
        <dbReference type="EMBL" id="KAF3608413.1"/>
    </source>
</evidence>
<sequence length="340" mass="36885">MDAFERKYRSHGVAVTSEEEEFEEPVENIGGKIAKQAAAKTSDLAGHGVVLAQGFIDDCVKVCILFQVVAGGANPVLISKGSNAGRNDPEAESMIAEAMSKVGKKGVVVIDEGKTAENKVYVVEGMQFEPGYMSPYFITDHERMCVEFDNCKLLLVDHKITNEREVVEFMEDVTRGGDPIIIIAEDIEQEPLDTLIVNKSKEKWNVAAVKAPGSGEIKSQYLDDIAIITGATVIREEDGLTLDKAGKEVLGSAYKVVLTKEMTTIVGDGTTHEAVNKRVAEIKNLLEQAEQGYEKETMNERLAKLSGGVAVIQVGGQTGTERREKKLKFEAALNGAKGGY</sequence>
<keyword evidence="5" id="KW-1185">Reference proteome</keyword>
<protein>
    <submittedName>
        <fullName evidence="4">Uncharacterized protein</fullName>
    </submittedName>
</protein>
<dbReference type="Proteomes" id="UP000266723">
    <property type="component" value="Unassembled WGS sequence"/>
</dbReference>
<comment type="similarity">
    <text evidence="1">Belongs to the chaperonin (HSP60) family.</text>
</comment>
<dbReference type="InterPro" id="IPR027409">
    <property type="entry name" value="GroEL-like_apical_dom_sf"/>
</dbReference>
<evidence type="ECO:0000313" key="5">
    <source>
        <dbReference type="Proteomes" id="UP000266723"/>
    </source>
</evidence>
<keyword evidence="2" id="KW-0143">Chaperone</keyword>
<keyword evidence="3" id="KW-0175">Coiled coil</keyword>
<dbReference type="EMBL" id="QGKV02000297">
    <property type="protein sequence ID" value="KAF3608413.1"/>
    <property type="molecule type" value="Genomic_DNA"/>
</dbReference>
<reference evidence="4 5" key="1">
    <citation type="journal article" date="2020" name="BMC Genomics">
        <title>Intraspecific diversification of the crop wild relative Brassica cretica Lam. using demographic model selection.</title>
        <authorList>
            <person name="Kioukis A."/>
            <person name="Michalopoulou V.A."/>
            <person name="Briers L."/>
            <person name="Pirintsos S."/>
            <person name="Studholme D.J."/>
            <person name="Pavlidis P."/>
            <person name="Sarris P.F."/>
        </authorList>
    </citation>
    <scope>NUCLEOTIDE SEQUENCE [LARGE SCALE GENOMIC DNA]</scope>
    <source>
        <strain evidence="5">cv. PFS-1207/04</strain>
    </source>
</reference>
<dbReference type="InterPro" id="IPR027413">
    <property type="entry name" value="GROEL-like_equatorial_sf"/>
</dbReference>
<gene>
    <name evidence="4" type="ORF">DY000_02050739</name>
</gene>
<evidence type="ECO:0000256" key="3">
    <source>
        <dbReference type="SAM" id="Coils"/>
    </source>
</evidence>
<dbReference type="Gene3D" id="1.10.560.10">
    <property type="entry name" value="GroEL-like equatorial domain"/>
    <property type="match status" value="1"/>
</dbReference>
<evidence type="ECO:0000256" key="2">
    <source>
        <dbReference type="ARBA" id="ARBA00023186"/>
    </source>
</evidence>
<dbReference type="Gene3D" id="3.50.7.10">
    <property type="entry name" value="GroEL"/>
    <property type="match status" value="1"/>
</dbReference>
<proteinExistence type="inferred from homology"/>
<dbReference type="SUPFAM" id="SSF52029">
    <property type="entry name" value="GroEL apical domain-like"/>
    <property type="match status" value="1"/>
</dbReference>
<comment type="caution">
    <text evidence="4">The sequence shown here is derived from an EMBL/GenBank/DDBJ whole genome shotgun (WGS) entry which is preliminary data.</text>
</comment>
<dbReference type="PANTHER" id="PTHR45633">
    <property type="entry name" value="60 KDA HEAT SHOCK PROTEIN, MITOCHONDRIAL"/>
    <property type="match status" value="1"/>
</dbReference>
<dbReference type="PRINTS" id="PR00298">
    <property type="entry name" value="CHAPERONIN60"/>
</dbReference>
<name>A0ABQ7EXL1_BRACR</name>
<dbReference type="SUPFAM" id="SSF48592">
    <property type="entry name" value="GroEL equatorial domain-like"/>
    <property type="match status" value="1"/>
</dbReference>
<dbReference type="InterPro" id="IPR001844">
    <property type="entry name" value="Cpn60/GroEL"/>
</dbReference>